<dbReference type="NCBIfam" id="TIGR00229">
    <property type="entry name" value="sensory_box"/>
    <property type="match status" value="1"/>
</dbReference>
<dbReference type="InterPro" id="IPR000014">
    <property type="entry name" value="PAS"/>
</dbReference>
<name>A0A6N0HSF0_9GAMM</name>
<organism evidence="2 3">
    <name type="scientific">Candidatus Reidiella endopervernicosa</name>
    <dbReference type="NCBI Taxonomy" id="2738883"/>
    <lineage>
        <taxon>Bacteria</taxon>
        <taxon>Pseudomonadati</taxon>
        <taxon>Pseudomonadota</taxon>
        <taxon>Gammaproteobacteria</taxon>
        <taxon>Candidatus Reidiella</taxon>
    </lineage>
</organism>
<dbReference type="Pfam" id="PF08447">
    <property type="entry name" value="PAS_3"/>
    <property type="match status" value="1"/>
</dbReference>
<dbReference type="EMBL" id="CP054491">
    <property type="protein sequence ID" value="QKQ25127.1"/>
    <property type="molecule type" value="Genomic_DNA"/>
</dbReference>
<dbReference type="KEGG" id="rev:HUE57_01615"/>
<keyword evidence="3" id="KW-1185">Reference proteome</keyword>
<evidence type="ECO:0000313" key="2">
    <source>
        <dbReference type="EMBL" id="QKQ25127.1"/>
    </source>
</evidence>
<dbReference type="SUPFAM" id="SSF55785">
    <property type="entry name" value="PYP-like sensor domain (PAS domain)"/>
    <property type="match status" value="1"/>
</dbReference>
<proteinExistence type="predicted"/>
<dbReference type="CDD" id="cd00130">
    <property type="entry name" value="PAS"/>
    <property type="match status" value="1"/>
</dbReference>
<protein>
    <submittedName>
        <fullName evidence="2">PAS domain-containing protein</fullName>
    </submittedName>
</protein>
<accession>A0A6N0HSF0</accession>
<dbReference type="Proteomes" id="UP000509658">
    <property type="component" value="Chromosome"/>
</dbReference>
<gene>
    <name evidence="2" type="ORF">HUE57_01615</name>
</gene>
<dbReference type="PROSITE" id="PS50112">
    <property type="entry name" value="PAS"/>
    <property type="match status" value="1"/>
</dbReference>
<evidence type="ECO:0000259" key="1">
    <source>
        <dbReference type="PROSITE" id="PS50112"/>
    </source>
</evidence>
<dbReference type="InterPro" id="IPR013655">
    <property type="entry name" value="PAS_fold_3"/>
</dbReference>
<dbReference type="AlphaFoldDB" id="A0A6N0HSF0"/>
<evidence type="ECO:0000313" key="3">
    <source>
        <dbReference type="Proteomes" id="UP000509658"/>
    </source>
</evidence>
<dbReference type="Gene3D" id="3.30.450.20">
    <property type="entry name" value="PAS domain"/>
    <property type="match status" value="1"/>
</dbReference>
<feature type="domain" description="PAS" evidence="1">
    <location>
        <begin position="25"/>
        <end position="76"/>
    </location>
</feature>
<dbReference type="RefSeq" id="WP_135622199.1">
    <property type="nucleotide sequence ID" value="NZ_CP054491.1"/>
</dbReference>
<sequence>MKQKITPNNREVKLADDEFIVSKTDIKGRITYCNRVFMKIAGYSEKELLNTQHNVVRHPDMPRSVFRFLWQTLEQGQEFFGFVKNMTSDGSYYWVFANVTPDYDRNGDLKGYFSVRRKPKQAAIDALTPVYQEMLAIEQRVGPREGDG</sequence>
<reference evidence="2 3" key="1">
    <citation type="submission" date="2020-05" db="EMBL/GenBank/DDBJ databases">
        <title>Horizontal transmission and recombination maintain forever young bacterial symbiont genomes.</title>
        <authorList>
            <person name="Russell S.L."/>
            <person name="Pepper-Tunick E."/>
            <person name="Svedberg J."/>
            <person name="Byrne A."/>
            <person name="Ruelas Castillo J."/>
            <person name="Vollmers C."/>
            <person name="Beinart R.A."/>
            <person name="Corbett-Detig R."/>
        </authorList>
    </citation>
    <scope>NUCLEOTIDE SEQUENCE [LARGE SCALE GENOMIC DNA]</scope>
    <source>
        <strain evidence="2">Santa_Monica_outfall</strain>
    </source>
</reference>
<dbReference type="InterPro" id="IPR035965">
    <property type="entry name" value="PAS-like_dom_sf"/>
</dbReference>